<keyword evidence="2" id="KW-1185">Reference proteome</keyword>
<reference evidence="2" key="1">
    <citation type="journal article" date="2017" name="Nat. Microbiol.">
        <title>Global analysis of biosynthetic gene clusters reveals vast potential of secondary metabolite production in Penicillium species.</title>
        <authorList>
            <person name="Nielsen J.C."/>
            <person name="Grijseels S."/>
            <person name="Prigent S."/>
            <person name="Ji B."/>
            <person name="Dainat J."/>
            <person name="Nielsen K.F."/>
            <person name="Frisvad J.C."/>
            <person name="Workman M."/>
            <person name="Nielsen J."/>
        </authorList>
    </citation>
    <scope>NUCLEOTIDE SEQUENCE [LARGE SCALE GENOMIC DNA]</scope>
    <source>
        <strain evidence="2">IBT 14082</strain>
    </source>
</reference>
<protein>
    <submittedName>
        <fullName evidence="1">Uncharacterized protein</fullName>
    </submittedName>
</protein>
<name>A0A1V6S6H6_9EURO</name>
<proteinExistence type="predicted"/>
<evidence type="ECO:0000313" key="2">
    <source>
        <dbReference type="Proteomes" id="UP000191342"/>
    </source>
</evidence>
<comment type="caution">
    <text evidence="1">The sequence shown here is derived from an EMBL/GenBank/DDBJ whole genome shotgun (WGS) entry which is preliminary data.</text>
</comment>
<dbReference type="EMBL" id="MLQL01000111">
    <property type="protein sequence ID" value="OQE09320.1"/>
    <property type="molecule type" value="Genomic_DNA"/>
</dbReference>
<organism evidence="1 2">
    <name type="scientific">Penicillium flavigenum</name>
    <dbReference type="NCBI Taxonomy" id="254877"/>
    <lineage>
        <taxon>Eukaryota</taxon>
        <taxon>Fungi</taxon>
        <taxon>Dikarya</taxon>
        <taxon>Ascomycota</taxon>
        <taxon>Pezizomycotina</taxon>
        <taxon>Eurotiomycetes</taxon>
        <taxon>Eurotiomycetidae</taxon>
        <taxon>Eurotiales</taxon>
        <taxon>Aspergillaceae</taxon>
        <taxon>Penicillium</taxon>
    </lineage>
</organism>
<accession>A0A1V6S6H6</accession>
<dbReference type="Proteomes" id="UP000191342">
    <property type="component" value="Unassembled WGS sequence"/>
</dbReference>
<gene>
    <name evidence="1" type="ORF">PENFLA_c111G01999</name>
</gene>
<dbReference type="AlphaFoldDB" id="A0A1V6S6H6"/>
<evidence type="ECO:0000313" key="1">
    <source>
        <dbReference type="EMBL" id="OQE09320.1"/>
    </source>
</evidence>
<sequence length="40" mass="4207">MAEARLSGVEPPWGNTAGVSAFLKDFELGICHQSDGGQMV</sequence>